<reference evidence="3" key="2">
    <citation type="submission" date="2015-08" db="UniProtKB">
        <authorList>
            <consortium name="WormBaseParasite"/>
        </authorList>
    </citation>
    <scope>IDENTIFICATION</scope>
</reference>
<dbReference type="SUPFAM" id="SSF143990">
    <property type="entry name" value="YbiA-like"/>
    <property type="match status" value="1"/>
</dbReference>
<name>A0A0K0F294_STRVS</name>
<accession>A0A0K0F294</accession>
<evidence type="ECO:0000259" key="1">
    <source>
        <dbReference type="Pfam" id="PF08719"/>
    </source>
</evidence>
<dbReference type="Pfam" id="PF08719">
    <property type="entry name" value="NADAR"/>
    <property type="match status" value="1"/>
</dbReference>
<dbReference type="InterPro" id="IPR037238">
    <property type="entry name" value="YbiA-like_sf"/>
</dbReference>
<proteinExistence type="predicted"/>
<dbReference type="WBParaSite" id="SVE_0292100.1">
    <property type="protein sequence ID" value="SVE_0292100.1"/>
    <property type="gene ID" value="SVE_0292100"/>
</dbReference>
<dbReference type="CDD" id="cd15457">
    <property type="entry name" value="NADAR"/>
    <property type="match status" value="1"/>
</dbReference>
<keyword evidence="2" id="KW-1185">Reference proteome</keyword>
<dbReference type="InterPro" id="IPR012816">
    <property type="entry name" value="NADAR"/>
</dbReference>
<evidence type="ECO:0000313" key="3">
    <source>
        <dbReference type="WBParaSite" id="SVE_0292100.1"/>
    </source>
</evidence>
<dbReference type="Gene3D" id="1.10.357.40">
    <property type="entry name" value="YbiA-like"/>
    <property type="match status" value="1"/>
</dbReference>
<evidence type="ECO:0000313" key="2">
    <source>
        <dbReference type="Proteomes" id="UP000035680"/>
    </source>
</evidence>
<dbReference type="AlphaFoldDB" id="A0A0K0F294"/>
<reference evidence="2" key="1">
    <citation type="submission" date="2014-07" db="EMBL/GenBank/DDBJ databases">
        <authorList>
            <person name="Martin A.A"/>
            <person name="De Silva N."/>
        </authorList>
    </citation>
    <scope>NUCLEOTIDE SEQUENCE</scope>
</reference>
<sequence>MVFRNFRTARLILKAKYAHRAKFLGRKISNFNDSTWTRLRSNIMYKGLKIKFSNLDLKKKLKEFYINNIKCCIFIEYNNSGFWGAQNIFDDNERVNLNNRTGFNQMGRLLNMLPKELFDLM</sequence>
<feature type="domain" description="NADAR" evidence="1">
    <location>
        <begin position="2"/>
        <end position="117"/>
    </location>
</feature>
<dbReference type="Proteomes" id="UP000035680">
    <property type="component" value="Unassembled WGS sequence"/>
</dbReference>
<organism evidence="2 3">
    <name type="scientific">Strongyloides venezuelensis</name>
    <name type="common">Threadworm</name>
    <dbReference type="NCBI Taxonomy" id="75913"/>
    <lineage>
        <taxon>Eukaryota</taxon>
        <taxon>Metazoa</taxon>
        <taxon>Ecdysozoa</taxon>
        <taxon>Nematoda</taxon>
        <taxon>Chromadorea</taxon>
        <taxon>Rhabditida</taxon>
        <taxon>Tylenchina</taxon>
        <taxon>Panagrolaimomorpha</taxon>
        <taxon>Strongyloidoidea</taxon>
        <taxon>Strongyloididae</taxon>
        <taxon>Strongyloides</taxon>
    </lineage>
</organism>
<protein>
    <submittedName>
        <fullName evidence="3">DUF1768 domain-containing protein</fullName>
    </submittedName>
</protein>